<proteinExistence type="inferred from homology"/>
<dbReference type="InterPro" id="IPR017972">
    <property type="entry name" value="Cyt_P450_CS"/>
</dbReference>
<evidence type="ECO:0000256" key="11">
    <source>
        <dbReference type="SAM" id="Phobius"/>
    </source>
</evidence>
<dbReference type="OrthoDB" id="2789670at2759"/>
<comment type="caution">
    <text evidence="12">The sequence shown here is derived from an EMBL/GenBank/DDBJ whole genome shotgun (WGS) entry which is preliminary data.</text>
</comment>
<keyword evidence="8 10" id="KW-0503">Monooxygenase</keyword>
<evidence type="ECO:0000256" key="7">
    <source>
        <dbReference type="ARBA" id="ARBA00023004"/>
    </source>
</evidence>
<evidence type="ECO:0000313" key="12">
    <source>
        <dbReference type="EMBL" id="KAJ3500488.1"/>
    </source>
</evidence>
<keyword evidence="6 10" id="KW-0560">Oxidoreductase</keyword>
<dbReference type="EMBL" id="JANKHO010001597">
    <property type="protein sequence ID" value="KAJ3500488.1"/>
    <property type="molecule type" value="Genomic_DNA"/>
</dbReference>
<protein>
    <recommendedName>
        <fullName evidence="14">Cytochrome P450</fullName>
    </recommendedName>
</protein>
<reference evidence="12" key="1">
    <citation type="submission" date="2022-07" db="EMBL/GenBank/DDBJ databases">
        <title>Genome Sequence of Agrocybe chaxingu.</title>
        <authorList>
            <person name="Buettner E."/>
        </authorList>
    </citation>
    <scope>NUCLEOTIDE SEQUENCE</scope>
    <source>
        <strain evidence="12">MP-N11</strain>
    </source>
</reference>
<evidence type="ECO:0000256" key="8">
    <source>
        <dbReference type="ARBA" id="ARBA00023033"/>
    </source>
</evidence>
<organism evidence="12 13">
    <name type="scientific">Agrocybe chaxingu</name>
    <dbReference type="NCBI Taxonomy" id="84603"/>
    <lineage>
        <taxon>Eukaryota</taxon>
        <taxon>Fungi</taxon>
        <taxon>Dikarya</taxon>
        <taxon>Basidiomycota</taxon>
        <taxon>Agaricomycotina</taxon>
        <taxon>Agaricomycetes</taxon>
        <taxon>Agaricomycetidae</taxon>
        <taxon>Agaricales</taxon>
        <taxon>Agaricineae</taxon>
        <taxon>Strophariaceae</taxon>
        <taxon>Agrocybe</taxon>
    </lineage>
</organism>
<gene>
    <name evidence="12" type="ORF">NLJ89_g9773</name>
</gene>
<dbReference type="CDD" id="cd11065">
    <property type="entry name" value="CYP64-like"/>
    <property type="match status" value="1"/>
</dbReference>
<evidence type="ECO:0000256" key="10">
    <source>
        <dbReference type="RuleBase" id="RU000461"/>
    </source>
</evidence>
<dbReference type="GO" id="GO:0005506">
    <property type="term" value="F:iron ion binding"/>
    <property type="evidence" value="ECO:0007669"/>
    <property type="project" value="InterPro"/>
</dbReference>
<feature type="transmembrane region" description="Helical" evidence="11">
    <location>
        <begin position="446"/>
        <end position="465"/>
    </location>
</feature>
<comment type="cofactor">
    <cofactor evidence="1 9">
        <name>heme</name>
        <dbReference type="ChEBI" id="CHEBI:30413"/>
    </cofactor>
</comment>
<dbReference type="Gene3D" id="1.10.630.10">
    <property type="entry name" value="Cytochrome P450"/>
    <property type="match status" value="1"/>
</dbReference>
<evidence type="ECO:0000256" key="6">
    <source>
        <dbReference type="ARBA" id="ARBA00023002"/>
    </source>
</evidence>
<sequence>MSPTILRSPSLMALSVSGASLLAIWGVVKWMKRLYGLPPYPPGPPIKNIITGNLADVPSQTIWLKCTEWKETYGNLVHLRLFGQHIIVVNSFEDAIELFEKRSSIYSDRPHVEMIHLMGWDFNSALKHYGDDWRQHRRLFQQLFKREASIEYQPIQTKKVNDMLYGLLTTPEDFIAHSKTVTAAIIVSTMYGHDITPKNDYFVTLAENALAKLREAVFPGALAVNAFPVLKHLPTWFPGAGFKRFALGVQDLTNQMLAVPIEALEKRLADGTAQPCVSSSLLENRKSKEEYEIIKAVAATAYAGGSDTTVSVIETFFLAMTMFPEAQRKAQDEIDRVVGNSRMPTYDDRESLPFIEALCRELLRWRPVTPLGVWHASSEEDIYNGYYIPKGATFFPNVWAMAHDPQKYNRPEDFNPDRFFGSDGKLNDDEVPYAFGFGRRLCPGRYMASATIWLSVVTVLALFNIQRTKDADGNEICPEGKYCDELAIHPLPFECVITPRSESTRRIIMDARGNDSQG</sequence>
<accession>A0A9W8MSR8</accession>
<dbReference type="InterPro" id="IPR002401">
    <property type="entry name" value="Cyt_P450_E_grp-I"/>
</dbReference>
<dbReference type="PROSITE" id="PS00086">
    <property type="entry name" value="CYTOCHROME_P450"/>
    <property type="match status" value="1"/>
</dbReference>
<evidence type="ECO:0000256" key="4">
    <source>
        <dbReference type="ARBA" id="ARBA00022617"/>
    </source>
</evidence>
<evidence type="ECO:0000256" key="1">
    <source>
        <dbReference type="ARBA" id="ARBA00001971"/>
    </source>
</evidence>
<dbReference type="GO" id="GO:0004497">
    <property type="term" value="F:monooxygenase activity"/>
    <property type="evidence" value="ECO:0007669"/>
    <property type="project" value="UniProtKB-KW"/>
</dbReference>
<dbReference type="GO" id="GO:0020037">
    <property type="term" value="F:heme binding"/>
    <property type="evidence" value="ECO:0007669"/>
    <property type="project" value="InterPro"/>
</dbReference>
<comment type="pathway">
    <text evidence="2">Secondary metabolite biosynthesis.</text>
</comment>
<evidence type="ECO:0000313" key="13">
    <source>
        <dbReference type="Proteomes" id="UP001148786"/>
    </source>
</evidence>
<keyword evidence="11" id="KW-0812">Transmembrane</keyword>
<comment type="similarity">
    <text evidence="3 10">Belongs to the cytochrome P450 family.</text>
</comment>
<dbReference type="AlphaFoldDB" id="A0A9W8MSR8"/>
<evidence type="ECO:0008006" key="14">
    <source>
        <dbReference type="Google" id="ProtNLM"/>
    </source>
</evidence>
<dbReference type="PRINTS" id="PR00463">
    <property type="entry name" value="EP450I"/>
</dbReference>
<dbReference type="PANTHER" id="PTHR46300">
    <property type="entry name" value="P450, PUTATIVE (EUROFUNG)-RELATED-RELATED"/>
    <property type="match status" value="1"/>
</dbReference>
<feature type="binding site" description="axial binding residue" evidence="9">
    <location>
        <position position="442"/>
    </location>
    <ligand>
        <name>heme</name>
        <dbReference type="ChEBI" id="CHEBI:30413"/>
    </ligand>
    <ligandPart>
        <name>Fe</name>
        <dbReference type="ChEBI" id="CHEBI:18248"/>
    </ligandPart>
</feature>
<dbReference type="GO" id="GO:0016705">
    <property type="term" value="F:oxidoreductase activity, acting on paired donors, with incorporation or reduction of molecular oxygen"/>
    <property type="evidence" value="ECO:0007669"/>
    <property type="project" value="InterPro"/>
</dbReference>
<keyword evidence="5 9" id="KW-0479">Metal-binding</keyword>
<name>A0A9W8MSR8_9AGAR</name>
<dbReference type="Pfam" id="PF00067">
    <property type="entry name" value="p450"/>
    <property type="match status" value="1"/>
</dbReference>
<keyword evidence="13" id="KW-1185">Reference proteome</keyword>
<dbReference type="InterPro" id="IPR050364">
    <property type="entry name" value="Cytochrome_P450_fung"/>
</dbReference>
<dbReference type="PANTHER" id="PTHR46300:SF7">
    <property type="entry name" value="P450, PUTATIVE (EUROFUNG)-RELATED"/>
    <property type="match status" value="1"/>
</dbReference>
<dbReference type="InterPro" id="IPR001128">
    <property type="entry name" value="Cyt_P450"/>
</dbReference>
<dbReference type="SUPFAM" id="SSF48264">
    <property type="entry name" value="Cytochrome P450"/>
    <property type="match status" value="1"/>
</dbReference>
<dbReference type="Proteomes" id="UP001148786">
    <property type="component" value="Unassembled WGS sequence"/>
</dbReference>
<keyword evidence="7 9" id="KW-0408">Iron</keyword>
<evidence type="ECO:0000256" key="2">
    <source>
        <dbReference type="ARBA" id="ARBA00005179"/>
    </source>
</evidence>
<evidence type="ECO:0000256" key="9">
    <source>
        <dbReference type="PIRSR" id="PIRSR602401-1"/>
    </source>
</evidence>
<evidence type="ECO:0000256" key="5">
    <source>
        <dbReference type="ARBA" id="ARBA00022723"/>
    </source>
</evidence>
<dbReference type="InterPro" id="IPR036396">
    <property type="entry name" value="Cyt_P450_sf"/>
</dbReference>
<keyword evidence="11" id="KW-1133">Transmembrane helix</keyword>
<keyword evidence="4 9" id="KW-0349">Heme</keyword>
<evidence type="ECO:0000256" key="3">
    <source>
        <dbReference type="ARBA" id="ARBA00010617"/>
    </source>
</evidence>
<keyword evidence="11" id="KW-0472">Membrane</keyword>